<dbReference type="Proteomes" id="UP000234483">
    <property type="component" value="Unassembled WGS sequence"/>
</dbReference>
<accession>A0A2N5CMH6</accession>
<keyword evidence="1" id="KW-0732">Signal</keyword>
<dbReference type="KEGG" id="cfh:C1707_05460"/>
<proteinExistence type="predicted"/>
<organism evidence="4 5">
    <name type="scientific">Caulobacter flavus</name>
    <dbReference type="NCBI Taxonomy" id="1679497"/>
    <lineage>
        <taxon>Bacteria</taxon>
        <taxon>Pseudomonadati</taxon>
        <taxon>Pseudomonadota</taxon>
        <taxon>Alphaproteobacteria</taxon>
        <taxon>Caulobacterales</taxon>
        <taxon>Caulobacteraceae</taxon>
        <taxon>Caulobacter</taxon>
    </lineage>
</organism>
<dbReference type="Gene3D" id="3.10.450.50">
    <property type="match status" value="2"/>
</dbReference>
<evidence type="ECO:0000256" key="1">
    <source>
        <dbReference type="SAM" id="SignalP"/>
    </source>
</evidence>
<dbReference type="OrthoDB" id="7201546at2"/>
<evidence type="ECO:0000259" key="2">
    <source>
        <dbReference type="Pfam" id="PF14534"/>
    </source>
</evidence>
<feature type="chain" id="PRO_5044577655" evidence="1">
    <location>
        <begin position="21"/>
        <end position="279"/>
    </location>
</feature>
<feature type="domain" description="DUF4440" evidence="2">
    <location>
        <begin position="169"/>
        <end position="270"/>
    </location>
</feature>
<dbReference type="Pfam" id="PF14534">
    <property type="entry name" value="DUF4440"/>
    <property type="match status" value="1"/>
</dbReference>
<gene>
    <name evidence="3" type="ORF">C1707_05460</name>
    <name evidence="4" type="ORF">CFHF_22840</name>
</gene>
<evidence type="ECO:0000313" key="5">
    <source>
        <dbReference type="Proteomes" id="UP000234483"/>
    </source>
</evidence>
<dbReference type="InterPro" id="IPR032710">
    <property type="entry name" value="NTF2-like_dom_sf"/>
</dbReference>
<dbReference type="Proteomes" id="UP000281192">
    <property type="component" value="Chromosome"/>
</dbReference>
<dbReference type="AlphaFoldDB" id="A0A2N5CMH6"/>
<dbReference type="SUPFAM" id="SSF54427">
    <property type="entry name" value="NTF2-like"/>
    <property type="match status" value="2"/>
</dbReference>
<evidence type="ECO:0000313" key="3">
    <source>
        <dbReference type="EMBL" id="AYV45741.1"/>
    </source>
</evidence>
<dbReference type="InterPro" id="IPR027843">
    <property type="entry name" value="DUF4440"/>
</dbReference>
<reference evidence="4 5" key="1">
    <citation type="submission" date="2017-12" db="EMBL/GenBank/DDBJ databases">
        <title>The genome sequence of Caulobacter flavus CGMCC1 15093.</title>
        <authorList>
            <person name="Gao J."/>
            <person name="Mao X."/>
            <person name="Sun J."/>
        </authorList>
    </citation>
    <scope>NUCLEOTIDE SEQUENCE [LARGE SCALE GENOMIC DNA]</scope>
    <source>
        <strain evidence="4 5">CGMCC1 15093</strain>
    </source>
</reference>
<protein>
    <submittedName>
        <fullName evidence="4">DUF4440 domain-containing protein</fullName>
    </submittedName>
</protein>
<keyword evidence="6" id="KW-1185">Reference proteome</keyword>
<dbReference type="EMBL" id="PJRQ01000046">
    <property type="protein sequence ID" value="PLR07218.1"/>
    <property type="molecule type" value="Genomic_DNA"/>
</dbReference>
<feature type="signal peptide" evidence="1">
    <location>
        <begin position="1"/>
        <end position="20"/>
    </location>
</feature>
<sequence length="279" mass="29203">MLKFLPPALIAAAIAGPAIAQEISAAPVEAAERAFAADGLALGIKGSFLKHMADDAIVFAPGPVNARELYGKRPGTNEPRLFWWPQKVVIARSGDLGLSFGPWSIDDRRGGYYATIWRKGADGEWKWVYDGGAEADPGKAPGPDAAAQVGPVAPAGAESQAKGFEEARDAEAALALAASTDAAVAYKAVLASDAWLLGPKGSKTLAGDDLSARLALRPASIALRPQGGGASGAGDLVWTHGEASWSGPDNKPVAAHYMHVWQRRAEGWRLIFETLINDT</sequence>
<dbReference type="EMBL" id="CP026100">
    <property type="protein sequence ID" value="AYV45741.1"/>
    <property type="molecule type" value="Genomic_DNA"/>
</dbReference>
<evidence type="ECO:0000313" key="6">
    <source>
        <dbReference type="Proteomes" id="UP000281192"/>
    </source>
</evidence>
<evidence type="ECO:0000313" key="4">
    <source>
        <dbReference type="EMBL" id="PLR07218.1"/>
    </source>
</evidence>
<dbReference type="RefSeq" id="WP_101715240.1">
    <property type="nucleotide sequence ID" value="NZ_CP026100.1"/>
</dbReference>
<name>A0A2N5CMH6_9CAUL</name>
<reference evidence="3 6" key="2">
    <citation type="submission" date="2018-01" db="EMBL/GenBank/DDBJ databases">
        <title>Complete genome sequence of Caulobacter flavus RHGG3.</title>
        <authorList>
            <person name="Yang E."/>
        </authorList>
    </citation>
    <scope>NUCLEOTIDE SEQUENCE [LARGE SCALE GENOMIC DNA]</scope>
    <source>
        <strain evidence="3 6">RHGG3</strain>
    </source>
</reference>